<dbReference type="Proteomes" id="UP000077266">
    <property type="component" value="Unassembled WGS sequence"/>
</dbReference>
<sequence length="436" mass="47649">MSDFLRTDGRISRTLPNAYSELMLPVCGGHALWFPRKAELGGGALGDIGYIDDGAFEKKKEYTARYKILQNSRFLPTFNVYESLPGDLPLLPRPVSGMTLDEQFNMPSMQTSRRSQIELRVNGSGIVAPLPLNVSPMTIEPRIALQEERFAFLIPPQPIRKDHLSLDHRDELKLWLTVNRRHLREGSVIITKVVRSSGWLGGVATGRKVEASATLGANAPAIGRVEFGASHIYETTQLADIKGPDDWTSTAGAGYVLVINFVMARGRFGQLRDRFKFAASSSSASRPTWWSAAQSPATDQTPASRSSHDPETEPRDDTVSPSESASSDSSDEGDSILLATILDHVLATNPNVDVAVADSSIIPEFIQVHKETPSPAEVETVMVLREVQSEHDGSPSPRTISALAIAIGRLRAQYVHRPSIPMVIFGDTCETNTHPA</sequence>
<proteinExistence type="predicted"/>
<feature type="compositionally biased region" description="Polar residues" evidence="1">
    <location>
        <begin position="288"/>
        <end position="305"/>
    </location>
</feature>
<feature type="compositionally biased region" description="Basic and acidic residues" evidence="1">
    <location>
        <begin position="306"/>
        <end position="318"/>
    </location>
</feature>
<protein>
    <submittedName>
        <fullName evidence="2">Uncharacterized protein</fullName>
    </submittedName>
</protein>
<dbReference type="InParanoid" id="A0A165FA63"/>
<accession>A0A165FA63</accession>
<feature type="compositionally biased region" description="Low complexity" evidence="1">
    <location>
        <begin position="319"/>
        <end position="328"/>
    </location>
</feature>
<evidence type="ECO:0000256" key="1">
    <source>
        <dbReference type="SAM" id="MobiDB-lite"/>
    </source>
</evidence>
<organism evidence="2 3">
    <name type="scientific">Exidia glandulosa HHB12029</name>
    <dbReference type="NCBI Taxonomy" id="1314781"/>
    <lineage>
        <taxon>Eukaryota</taxon>
        <taxon>Fungi</taxon>
        <taxon>Dikarya</taxon>
        <taxon>Basidiomycota</taxon>
        <taxon>Agaricomycotina</taxon>
        <taxon>Agaricomycetes</taxon>
        <taxon>Auriculariales</taxon>
        <taxon>Exidiaceae</taxon>
        <taxon>Exidia</taxon>
    </lineage>
</organism>
<evidence type="ECO:0000313" key="3">
    <source>
        <dbReference type="Proteomes" id="UP000077266"/>
    </source>
</evidence>
<dbReference type="OrthoDB" id="3222453at2759"/>
<name>A0A165FA63_EXIGL</name>
<reference evidence="2 3" key="1">
    <citation type="journal article" date="2016" name="Mol. Biol. Evol.">
        <title>Comparative Genomics of Early-Diverging Mushroom-Forming Fungi Provides Insights into the Origins of Lignocellulose Decay Capabilities.</title>
        <authorList>
            <person name="Nagy L.G."/>
            <person name="Riley R."/>
            <person name="Tritt A."/>
            <person name="Adam C."/>
            <person name="Daum C."/>
            <person name="Floudas D."/>
            <person name="Sun H."/>
            <person name="Yadav J.S."/>
            <person name="Pangilinan J."/>
            <person name="Larsson K.H."/>
            <person name="Matsuura K."/>
            <person name="Barry K."/>
            <person name="Labutti K."/>
            <person name="Kuo R."/>
            <person name="Ohm R.A."/>
            <person name="Bhattacharya S.S."/>
            <person name="Shirouzu T."/>
            <person name="Yoshinaga Y."/>
            <person name="Martin F.M."/>
            <person name="Grigoriev I.V."/>
            <person name="Hibbett D.S."/>
        </authorList>
    </citation>
    <scope>NUCLEOTIDE SEQUENCE [LARGE SCALE GENOMIC DNA]</scope>
    <source>
        <strain evidence="2 3">HHB12029</strain>
    </source>
</reference>
<gene>
    <name evidence="2" type="ORF">EXIGLDRAFT_696525</name>
</gene>
<evidence type="ECO:0000313" key="2">
    <source>
        <dbReference type="EMBL" id="KZV88663.1"/>
    </source>
</evidence>
<keyword evidence="3" id="KW-1185">Reference proteome</keyword>
<feature type="region of interest" description="Disordered" evidence="1">
    <location>
        <begin position="288"/>
        <end position="332"/>
    </location>
</feature>
<dbReference type="EMBL" id="KV426094">
    <property type="protein sequence ID" value="KZV88663.1"/>
    <property type="molecule type" value="Genomic_DNA"/>
</dbReference>
<dbReference type="AlphaFoldDB" id="A0A165FA63"/>